<accession>A0A6S7IIS5</accession>
<feature type="compositionally biased region" description="Polar residues" evidence="1">
    <location>
        <begin position="69"/>
        <end position="79"/>
    </location>
</feature>
<evidence type="ECO:0000256" key="1">
    <source>
        <dbReference type="SAM" id="MobiDB-lite"/>
    </source>
</evidence>
<proteinExistence type="predicted"/>
<name>A0A6S7IIS5_PARCT</name>
<gene>
    <name evidence="2" type="ORF">PACLA_8A026942</name>
</gene>
<dbReference type="Proteomes" id="UP001152795">
    <property type="component" value="Unassembled WGS sequence"/>
</dbReference>
<protein>
    <submittedName>
        <fullName evidence="2">Uncharacterized protein</fullName>
    </submittedName>
</protein>
<evidence type="ECO:0000313" key="2">
    <source>
        <dbReference type="EMBL" id="CAB4016869.1"/>
    </source>
</evidence>
<dbReference type="AlphaFoldDB" id="A0A6S7IIS5"/>
<feature type="region of interest" description="Disordered" evidence="1">
    <location>
        <begin position="50"/>
        <end position="83"/>
    </location>
</feature>
<dbReference type="EMBL" id="CACRXK020009292">
    <property type="protein sequence ID" value="CAB4016869.1"/>
    <property type="molecule type" value="Genomic_DNA"/>
</dbReference>
<dbReference type="OrthoDB" id="5990451at2759"/>
<organism evidence="2 3">
    <name type="scientific">Paramuricea clavata</name>
    <name type="common">Red gorgonian</name>
    <name type="synonym">Violescent sea-whip</name>
    <dbReference type="NCBI Taxonomy" id="317549"/>
    <lineage>
        <taxon>Eukaryota</taxon>
        <taxon>Metazoa</taxon>
        <taxon>Cnidaria</taxon>
        <taxon>Anthozoa</taxon>
        <taxon>Octocorallia</taxon>
        <taxon>Malacalcyonacea</taxon>
        <taxon>Plexauridae</taxon>
        <taxon>Paramuricea</taxon>
    </lineage>
</organism>
<sequence>MDALRKIRYFVTRIQQISPKNPIWLMQAILVLVIQTREIGVKKSEFGPKGLSLGSTSGGSNNSDDNVLEASTNSSLCSSTKRKHKAKLETKPFFQKRVKSQAQAIQNMAKSFSDMEKMQEKRSELFSEAEKKRHDEFLNFQREQAELNRQHELKMMEMIMKYTRPNQPEPPHLQASNAQMAQQQPIHNMYPYSGFNFIQHEPQVPITHDGTALTGLDTPASHQHSQHWYGHN</sequence>
<reference evidence="2" key="1">
    <citation type="submission" date="2020-04" db="EMBL/GenBank/DDBJ databases">
        <authorList>
            <person name="Alioto T."/>
            <person name="Alioto T."/>
            <person name="Gomez Garrido J."/>
        </authorList>
    </citation>
    <scope>NUCLEOTIDE SEQUENCE</scope>
    <source>
        <strain evidence="2">A484AB</strain>
    </source>
</reference>
<comment type="caution">
    <text evidence="2">The sequence shown here is derived from an EMBL/GenBank/DDBJ whole genome shotgun (WGS) entry which is preliminary data.</text>
</comment>
<feature type="region of interest" description="Disordered" evidence="1">
    <location>
        <begin position="211"/>
        <end position="232"/>
    </location>
</feature>
<keyword evidence="3" id="KW-1185">Reference proteome</keyword>
<feature type="compositionally biased region" description="Low complexity" evidence="1">
    <location>
        <begin position="50"/>
        <end position="63"/>
    </location>
</feature>
<evidence type="ECO:0000313" key="3">
    <source>
        <dbReference type="Proteomes" id="UP001152795"/>
    </source>
</evidence>